<reference evidence="2 3" key="1">
    <citation type="submission" date="2016-02" db="EMBL/GenBank/DDBJ databases">
        <title>Genome analysis of coral dinoflagellate symbionts highlights evolutionary adaptations to a symbiotic lifestyle.</title>
        <authorList>
            <person name="Aranda M."/>
            <person name="Li Y."/>
            <person name="Liew Y.J."/>
            <person name="Baumgarten S."/>
            <person name="Simakov O."/>
            <person name="Wilson M."/>
            <person name="Piel J."/>
            <person name="Ashoor H."/>
            <person name="Bougouffa S."/>
            <person name="Bajic V.B."/>
            <person name="Ryu T."/>
            <person name="Ravasi T."/>
            <person name="Bayer T."/>
            <person name="Micklem G."/>
            <person name="Kim H."/>
            <person name="Bhak J."/>
            <person name="Lajeunesse T.C."/>
            <person name="Voolstra C.R."/>
        </authorList>
    </citation>
    <scope>NUCLEOTIDE SEQUENCE [LARGE SCALE GENOMIC DNA]</scope>
    <source>
        <strain evidence="2 3">CCMP2467</strain>
    </source>
</reference>
<proteinExistence type="predicted"/>
<feature type="compositionally biased region" description="Low complexity" evidence="1">
    <location>
        <begin position="156"/>
        <end position="168"/>
    </location>
</feature>
<evidence type="ECO:0000313" key="2">
    <source>
        <dbReference type="EMBL" id="OLQ14137.1"/>
    </source>
</evidence>
<feature type="region of interest" description="Disordered" evidence="1">
    <location>
        <begin position="132"/>
        <end position="168"/>
    </location>
</feature>
<evidence type="ECO:0000256" key="1">
    <source>
        <dbReference type="SAM" id="MobiDB-lite"/>
    </source>
</evidence>
<evidence type="ECO:0000313" key="3">
    <source>
        <dbReference type="Proteomes" id="UP000186817"/>
    </source>
</evidence>
<name>A0A1Q9F388_SYMMI</name>
<organism evidence="2 3">
    <name type="scientific">Symbiodinium microadriaticum</name>
    <name type="common">Dinoflagellate</name>
    <name type="synonym">Zooxanthella microadriatica</name>
    <dbReference type="NCBI Taxonomy" id="2951"/>
    <lineage>
        <taxon>Eukaryota</taxon>
        <taxon>Sar</taxon>
        <taxon>Alveolata</taxon>
        <taxon>Dinophyceae</taxon>
        <taxon>Suessiales</taxon>
        <taxon>Symbiodiniaceae</taxon>
        <taxon>Symbiodinium</taxon>
    </lineage>
</organism>
<protein>
    <submittedName>
        <fullName evidence="2">Uncharacterized protein</fullName>
    </submittedName>
</protein>
<comment type="caution">
    <text evidence="2">The sequence shown here is derived from an EMBL/GenBank/DDBJ whole genome shotgun (WGS) entry which is preliminary data.</text>
</comment>
<gene>
    <name evidence="2" type="ORF">AK812_SmicGene1781</name>
</gene>
<feature type="compositionally biased region" description="Basic and acidic residues" evidence="1">
    <location>
        <begin position="134"/>
        <end position="146"/>
    </location>
</feature>
<dbReference type="OrthoDB" id="443435at2759"/>
<dbReference type="Proteomes" id="UP000186817">
    <property type="component" value="Unassembled WGS sequence"/>
</dbReference>
<keyword evidence="3" id="KW-1185">Reference proteome</keyword>
<sequence>MDNIWSATTTSSIISSVDLIRDEVNRALVHGSQADVQDLIRRLVDRQRRLRHLDQLLGEAIEELGWLQPGQHAVPLNAASFDAQIWARVSREAASGSQGMGKRVVGDFVHALEQMTGVSSSLQDLGISLEAGESDMRERSRSRDGPPADWGVNWPSSSSTSTSTSTTTSAVELHGDAYTFSAGWLTSTWSSSGGSTTASSSTTYLHDREMNFANTADAVDVAQRLLAASRRLLRQQQRLNLALEEALLWFPVPPAAPVLNGPTMALNIVAEVMGDSMACRLMVMPFANVFLVGPRVLFKVFDAVCGGATYVRFLHQGCRTWRLLTSTCYRRMRVWLCRWPLLFLNLLPYLNVVVCAVVDVVNSLDPFLLFLLGCLLRLRAQPPSCWMVTRQVFELCVLRSERVPPRFFFGDVCDGGGSGLLITEWSRVPSASTSFCPEPSWTPQPQQQCYIMPDSRATLCLSDMRGFASPFASMPALPGAASVGLETIQTWQAAKDHHRSWTLISCSVTSHERLWRIRSSRGALLIAQSCASLALSPPAKPLSERAELWTLMPGVPVDVIGSHDSYLMHATASGLVSLGPGRGPKALWTIQTRTDWLLEEIWQTPCPLDVRGEGLSWDTMKELMVNFAKLAGRCAEHVVVLEPLEEASSAEDAPSPAATRAQYAKEPATLLEQAAASQLRRLERQGFDSPRAALGFQDSNFLDKASAAQEFIARLAVGVFPRGAINKQAMKDYRAALVTARVNGFGIRNFLQTQWGYKAIGLDFLGVDSLYRTSTDGLPRLAIREWDTMTDGPLGYKIWRWLLLAKPEILLDSLENLLEVFITTFAKHGGRQLDKEALLWHVLLAAALQSVDLLDAVPLLLEKIPREGWQSMKSLEDPRLHDGDGRASELWLTVKAFVHIALVTQRYALVAKLEKGAPEIFATNMLIQNNRGGGNKHLTPFFLSSGDAHEEMAMTGSAQGWAQLALPIPGFVDLAALRLCSWTDLPTANDEVQPEFEFLALMYHTRRQYTGSNGPLFMDEISAKKLHDEILTREKVSRLVTRLGLGSASVVHGSFLASTERMPWWPSAYQDWAYHSFILFEDGTIADITADLFDTSVPLLWFPADSARYDRSSHRAEEARFARQVLVGLDNWRQSVLDHRAKSQARQSESRAIYDWWDAEMKGGFDVRNGQRGQVLRHGKTLQLPNPTKVVSAAGRRIIFRRLTREEELDVTLVEGLFEPFELEKLLDFCEQRQGFTASLQKDKQGHVVQDGRRTSESCAMLWPMLCESSTETEAELAAAAEASRRCAEALGVEGDGWPAVCRPLAGRQAELMLMMLEAWWYRGNDKPTDADEARHLGKRPAELTLMAAKAELMLMMLKVFLCPGRSVHHGKEKPSDADDACRLGALCQMPAELTEMTLAVWWCRGKGKRQANDVRRRQAQRDARILDVPWEVSPADIDDAGLAMCIPYAVGKWIPGEYLLFLIMLTCFQAQCSPRSVVWGGYATRKAQLMLPMHPTAELMMMGGRIPADADDARPLRLMMLSSWQAELMLMMLVAWGYGGNDKPTDADYARHLGKRPAELMLMMLATGGFMPKASRADADDACGVVVPRQRQVELMLMMLAVWLRHGKGSKETEDFLKCLAAAAHEQRRGTGWSQKDASAMNIFETGVTAGVNMPGNGVPLQVRAHVVTDLLVEESRRSGRVASLAKAPRRHGVHVIVGGKGSWVGPGICISQCRSWQTLQMQIGRISASPAMGDTQLLVDGDTHRVEDIEDAIEHTWRRLAQRYTV</sequence>
<accession>A0A1Q9F388</accession>
<dbReference type="EMBL" id="LSRX01000019">
    <property type="protein sequence ID" value="OLQ14137.1"/>
    <property type="molecule type" value="Genomic_DNA"/>
</dbReference>